<dbReference type="OrthoDB" id="6159439at2759"/>
<protein>
    <submittedName>
        <fullName evidence="9">Homeobox protein VENTX</fullName>
    </submittedName>
</protein>
<keyword evidence="3 5" id="KW-0371">Homeobox</keyword>
<reference evidence="9" key="1">
    <citation type="submission" date="2025-08" db="UniProtKB">
        <authorList>
            <consortium name="RefSeq"/>
        </authorList>
    </citation>
    <scope>IDENTIFICATION</scope>
</reference>
<feature type="domain" description="Homeobox" evidence="7">
    <location>
        <begin position="141"/>
        <end position="201"/>
    </location>
</feature>
<feature type="DNA-binding region" description="Homeobox" evidence="5">
    <location>
        <begin position="143"/>
        <end position="202"/>
    </location>
</feature>
<dbReference type="Gene3D" id="1.10.10.60">
    <property type="entry name" value="Homeodomain-like"/>
    <property type="match status" value="1"/>
</dbReference>
<evidence type="ECO:0000313" key="9">
    <source>
        <dbReference type="RefSeq" id="XP_004375049.1"/>
    </source>
</evidence>
<dbReference type="SMART" id="SM00389">
    <property type="entry name" value="HOX"/>
    <property type="match status" value="1"/>
</dbReference>
<dbReference type="PANTHER" id="PTHR24333">
    <property type="entry name" value="HOMEO BOX HB9 LIKE A-RELATED"/>
    <property type="match status" value="1"/>
</dbReference>
<keyword evidence="4 5" id="KW-0539">Nucleus</keyword>
<keyword evidence="2 5" id="KW-0238">DNA-binding</keyword>
<proteinExistence type="predicted"/>
<evidence type="ECO:0000256" key="5">
    <source>
        <dbReference type="PROSITE-ProRule" id="PRU00108"/>
    </source>
</evidence>
<dbReference type="Pfam" id="PF00046">
    <property type="entry name" value="Homeodomain"/>
    <property type="match status" value="1"/>
</dbReference>
<keyword evidence="8" id="KW-1185">Reference proteome</keyword>
<evidence type="ECO:0000313" key="8">
    <source>
        <dbReference type="Proteomes" id="UP000248480"/>
    </source>
</evidence>
<dbReference type="Proteomes" id="UP000248480">
    <property type="component" value="Unplaced"/>
</dbReference>
<dbReference type="AlphaFoldDB" id="A0A2Y9DI52"/>
<dbReference type="InterPro" id="IPR009057">
    <property type="entry name" value="Homeodomain-like_sf"/>
</dbReference>
<name>A0A2Y9DI52_TRIMA</name>
<dbReference type="InterPro" id="IPR050848">
    <property type="entry name" value="Homeobox_TF"/>
</dbReference>
<dbReference type="GO" id="GO:0000981">
    <property type="term" value="F:DNA-binding transcription factor activity, RNA polymerase II-specific"/>
    <property type="evidence" value="ECO:0007669"/>
    <property type="project" value="InterPro"/>
</dbReference>
<evidence type="ECO:0000256" key="3">
    <source>
        <dbReference type="ARBA" id="ARBA00023155"/>
    </source>
</evidence>
<evidence type="ECO:0000256" key="4">
    <source>
        <dbReference type="ARBA" id="ARBA00023242"/>
    </source>
</evidence>
<dbReference type="InterPro" id="IPR017970">
    <property type="entry name" value="Homeobox_CS"/>
</dbReference>
<dbReference type="RefSeq" id="XP_004375049.1">
    <property type="nucleotide sequence ID" value="XM_004374992.1"/>
</dbReference>
<dbReference type="GO" id="GO:0003677">
    <property type="term" value="F:DNA binding"/>
    <property type="evidence" value="ECO:0007669"/>
    <property type="project" value="UniProtKB-UniRule"/>
</dbReference>
<dbReference type="GeneID" id="101360316"/>
<gene>
    <name evidence="9" type="primary">VENTX</name>
</gene>
<sequence length="332" mass="35827">MPPSSDLPRGHKPNSSFFSVDWLAQSSHLGPTHTSRPSEVFWRGLSAPAWAPSRGEPSQNVAIDGAKTPNLHVQGALVAATASSQFPAVSSAGLLPTGTPVTCHRHSTPPCTQRAARLCVLLVTRRGSGVFVGLSKEPDPSRAPRVRTAFTTAQISTLESAFKLRQYLGPQERKKLAKEMQLTEVQIKTWFQNRRMKHKRQMQDSQLSVPFSRPLYTPLAIYPPSPVLGSSLQLLCPGAHLPSPPALVLPPGSFWDPCPVEQVALASAWDPCHGQPLIRYLPEPGGPGACVLCPKPGMPFEGVGPKGPPERPPLYRDGQTGVGAFLQKIQTC</sequence>
<dbReference type="GO" id="GO:0005634">
    <property type="term" value="C:nucleus"/>
    <property type="evidence" value="ECO:0007669"/>
    <property type="project" value="UniProtKB-SubCell"/>
</dbReference>
<evidence type="ECO:0000256" key="6">
    <source>
        <dbReference type="RuleBase" id="RU000682"/>
    </source>
</evidence>
<organism evidence="8 9">
    <name type="scientific">Trichechus manatus latirostris</name>
    <name type="common">Florida manatee</name>
    <dbReference type="NCBI Taxonomy" id="127582"/>
    <lineage>
        <taxon>Eukaryota</taxon>
        <taxon>Metazoa</taxon>
        <taxon>Chordata</taxon>
        <taxon>Craniata</taxon>
        <taxon>Vertebrata</taxon>
        <taxon>Euteleostomi</taxon>
        <taxon>Mammalia</taxon>
        <taxon>Eutheria</taxon>
        <taxon>Afrotheria</taxon>
        <taxon>Sirenia</taxon>
        <taxon>Trichechidae</taxon>
        <taxon>Trichechus</taxon>
    </lineage>
</organism>
<dbReference type="InterPro" id="IPR001356">
    <property type="entry name" value="HD"/>
</dbReference>
<evidence type="ECO:0000256" key="2">
    <source>
        <dbReference type="ARBA" id="ARBA00023125"/>
    </source>
</evidence>
<dbReference type="CDD" id="cd00086">
    <property type="entry name" value="homeodomain"/>
    <property type="match status" value="1"/>
</dbReference>
<dbReference type="PROSITE" id="PS00027">
    <property type="entry name" value="HOMEOBOX_1"/>
    <property type="match status" value="1"/>
</dbReference>
<dbReference type="CTD" id="27287"/>
<dbReference type="InParanoid" id="A0A2Y9DI52"/>
<dbReference type="FunCoup" id="A0A2Y9DI52">
    <property type="interactions" value="519"/>
</dbReference>
<comment type="subcellular location">
    <subcellularLocation>
        <location evidence="1 5 6">Nucleus</location>
    </subcellularLocation>
</comment>
<evidence type="ECO:0000256" key="1">
    <source>
        <dbReference type="ARBA" id="ARBA00004123"/>
    </source>
</evidence>
<dbReference type="PANTHER" id="PTHR24333:SF5">
    <property type="entry name" value="VENT HOMEOBOX"/>
    <property type="match status" value="1"/>
</dbReference>
<dbReference type="PROSITE" id="PS50071">
    <property type="entry name" value="HOMEOBOX_2"/>
    <property type="match status" value="1"/>
</dbReference>
<evidence type="ECO:0000259" key="7">
    <source>
        <dbReference type="PROSITE" id="PS50071"/>
    </source>
</evidence>
<dbReference type="SUPFAM" id="SSF46689">
    <property type="entry name" value="Homeodomain-like"/>
    <property type="match status" value="1"/>
</dbReference>
<dbReference type="KEGG" id="tmu:101360316"/>
<accession>A0A2Y9DI52</accession>